<name>A0ABW4JML8_9BACL</name>
<accession>A0ABW4JML8</accession>
<keyword evidence="1" id="KW-0812">Transmembrane</keyword>
<proteinExistence type="predicted"/>
<protein>
    <submittedName>
        <fullName evidence="2">YesL family protein</fullName>
    </submittedName>
</protein>
<dbReference type="EMBL" id="JBHUCX010000085">
    <property type="protein sequence ID" value="MFD1677106.1"/>
    <property type="molecule type" value="Genomic_DNA"/>
</dbReference>
<feature type="transmembrane region" description="Helical" evidence="1">
    <location>
        <begin position="149"/>
        <end position="182"/>
    </location>
</feature>
<evidence type="ECO:0000313" key="2">
    <source>
        <dbReference type="EMBL" id="MFD1677106.1"/>
    </source>
</evidence>
<dbReference type="RefSeq" id="WP_377945021.1">
    <property type="nucleotide sequence ID" value="NZ_JBHUCX010000085.1"/>
</dbReference>
<comment type="caution">
    <text evidence="2">The sequence shown here is derived from an EMBL/GenBank/DDBJ whole genome shotgun (WGS) entry which is preliminary data.</text>
</comment>
<gene>
    <name evidence="2" type="ORF">ACFSB2_20735</name>
</gene>
<organism evidence="2 3">
    <name type="scientific">Alicyclobacillus fodiniaquatilis</name>
    <dbReference type="NCBI Taxonomy" id="1661150"/>
    <lineage>
        <taxon>Bacteria</taxon>
        <taxon>Bacillati</taxon>
        <taxon>Bacillota</taxon>
        <taxon>Bacilli</taxon>
        <taxon>Bacillales</taxon>
        <taxon>Alicyclobacillaceae</taxon>
        <taxon>Alicyclobacillus</taxon>
    </lineage>
</organism>
<keyword evidence="1" id="KW-1133">Transmembrane helix</keyword>
<reference evidence="3" key="1">
    <citation type="journal article" date="2019" name="Int. J. Syst. Evol. Microbiol.">
        <title>The Global Catalogue of Microorganisms (GCM) 10K type strain sequencing project: providing services to taxonomists for standard genome sequencing and annotation.</title>
        <authorList>
            <consortium name="The Broad Institute Genomics Platform"/>
            <consortium name="The Broad Institute Genome Sequencing Center for Infectious Disease"/>
            <person name="Wu L."/>
            <person name="Ma J."/>
        </authorList>
    </citation>
    <scope>NUCLEOTIDE SEQUENCE [LARGE SCALE GENOMIC DNA]</scope>
    <source>
        <strain evidence="3">CGMCC 1.12286</strain>
    </source>
</reference>
<dbReference type="Pfam" id="PF04854">
    <property type="entry name" value="DUF624"/>
    <property type="match status" value="1"/>
</dbReference>
<feature type="transmembrane region" description="Helical" evidence="1">
    <location>
        <begin position="73"/>
        <end position="92"/>
    </location>
</feature>
<feature type="transmembrane region" description="Helical" evidence="1">
    <location>
        <begin position="20"/>
        <end position="49"/>
    </location>
</feature>
<dbReference type="Proteomes" id="UP001597079">
    <property type="component" value="Unassembled WGS sequence"/>
</dbReference>
<dbReference type="InterPro" id="IPR006938">
    <property type="entry name" value="DUF624"/>
</dbReference>
<evidence type="ECO:0000256" key="1">
    <source>
        <dbReference type="SAM" id="Phobius"/>
    </source>
</evidence>
<keyword evidence="1" id="KW-0472">Membrane</keyword>
<keyword evidence="3" id="KW-1185">Reference proteome</keyword>
<feature type="transmembrane region" description="Helical" evidence="1">
    <location>
        <begin position="104"/>
        <end position="128"/>
    </location>
</feature>
<evidence type="ECO:0000313" key="3">
    <source>
        <dbReference type="Proteomes" id="UP001597079"/>
    </source>
</evidence>
<sequence>MLNFVANTTYRAMEWITKLVYLQMLWLLFTMMGCVIGGIFPATSAVFTITRKWMDGEEKPVFKLFWQIYKRDFLSANLLGYMLLLIGYFIHADISHFHNVVLNYISHILALAFLVVIVYIGPVFTLYDTNVIQQIKYAFVIGVMKPLKTLLMIANLIAALLLMMTFVKLIPFFCISLLAYLLTRISYTVLPVKHAQNAGGKTL</sequence>